<accession>A0A1H8L4Y9</accession>
<keyword evidence="2 4" id="KW-0732">Signal</keyword>
<dbReference type="Proteomes" id="UP000199300">
    <property type="component" value="Unassembled WGS sequence"/>
</dbReference>
<dbReference type="Pfam" id="PF13407">
    <property type="entry name" value="Peripla_BP_4"/>
    <property type="match status" value="1"/>
</dbReference>
<keyword evidence="6" id="KW-0762">Sugar transport</keyword>
<feature type="compositionally biased region" description="Acidic residues" evidence="3">
    <location>
        <begin position="34"/>
        <end position="47"/>
    </location>
</feature>
<evidence type="ECO:0000256" key="1">
    <source>
        <dbReference type="ARBA" id="ARBA00004196"/>
    </source>
</evidence>
<name>A0A1H8L4Y9_9BACI</name>
<dbReference type="SUPFAM" id="SSF53822">
    <property type="entry name" value="Periplasmic binding protein-like I"/>
    <property type="match status" value="1"/>
</dbReference>
<dbReference type="InterPro" id="IPR028082">
    <property type="entry name" value="Peripla_BP_I"/>
</dbReference>
<dbReference type="AlphaFoldDB" id="A0A1H8L4Y9"/>
<feature type="domain" description="Periplasmic binding protein" evidence="5">
    <location>
        <begin position="57"/>
        <end position="342"/>
    </location>
</feature>
<dbReference type="EMBL" id="FODJ01000003">
    <property type="protein sequence ID" value="SEO00159.1"/>
    <property type="molecule type" value="Genomic_DNA"/>
</dbReference>
<dbReference type="InterPro" id="IPR025997">
    <property type="entry name" value="SBP_2_dom"/>
</dbReference>
<proteinExistence type="predicted"/>
<dbReference type="CDD" id="cd19994">
    <property type="entry name" value="PBP1_ChvE"/>
    <property type="match status" value="1"/>
</dbReference>
<dbReference type="PANTHER" id="PTHR30036">
    <property type="entry name" value="D-XYLOSE-BINDING PERIPLASMIC PROTEIN"/>
    <property type="match status" value="1"/>
</dbReference>
<feature type="chain" id="PRO_5039584250" evidence="4">
    <location>
        <begin position="24"/>
        <end position="391"/>
    </location>
</feature>
<feature type="region of interest" description="Disordered" evidence="3">
    <location>
        <begin position="29"/>
        <end position="52"/>
    </location>
</feature>
<gene>
    <name evidence="6" type="ORF">SAMN04488134_10383</name>
</gene>
<dbReference type="Gene3D" id="3.40.50.2300">
    <property type="match status" value="2"/>
</dbReference>
<evidence type="ECO:0000313" key="7">
    <source>
        <dbReference type="Proteomes" id="UP000199300"/>
    </source>
</evidence>
<sequence>MFRKGKALWFLMVAGLFALLLVGCTNDTSSEPNETGDDQTEETDTAEETTGSGEINVGIVLPTRDEPRWVQDEQRFKDALAGSSYTTEILFSQGSSANELQNVETLISRGIDVLIISPHDGDAAGAAAQAAAAEGVTVIAYDRLITSTDAVDYYVTFDSFAVGEAQGQYLIDHAEGTGVPLYLYAGASSDNNAFLFFEGAWSVLQPKIADGTFVIANSSEAEALSANAELSRDEMGRILGQVTTNWDPNEAINKAQTHLTAAGDDLKGDVAILAPNDGTARSIADVFATDSDITSFVVTGQDAEMASIQYIIDGQQSMTVFKDVRRLVEDAMGMAVTILDGDTPETTGAYDNGAKEVAALQSEVIVVDQANVEAELIGSGYYEASDFTGLE</sequence>
<dbReference type="OrthoDB" id="9769193at2"/>
<dbReference type="STRING" id="872970.SAMN04488134_10383"/>
<dbReference type="RefSeq" id="WP_091495857.1">
    <property type="nucleotide sequence ID" value="NZ_FODJ01000003.1"/>
</dbReference>
<evidence type="ECO:0000256" key="2">
    <source>
        <dbReference type="ARBA" id="ARBA00022729"/>
    </source>
</evidence>
<protein>
    <submittedName>
        <fullName evidence="6">Putative multiple sugar transport system substrate-binding protein</fullName>
    </submittedName>
</protein>
<evidence type="ECO:0000313" key="6">
    <source>
        <dbReference type="EMBL" id="SEO00159.1"/>
    </source>
</evidence>
<keyword evidence="7" id="KW-1185">Reference proteome</keyword>
<feature type="signal peptide" evidence="4">
    <location>
        <begin position="1"/>
        <end position="23"/>
    </location>
</feature>
<organism evidence="6 7">
    <name type="scientific">Amphibacillus marinus</name>
    <dbReference type="NCBI Taxonomy" id="872970"/>
    <lineage>
        <taxon>Bacteria</taxon>
        <taxon>Bacillati</taxon>
        <taxon>Bacillota</taxon>
        <taxon>Bacilli</taxon>
        <taxon>Bacillales</taxon>
        <taxon>Bacillaceae</taxon>
        <taxon>Amphibacillus</taxon>
    </lineage>
</organism>
<dbReference type="InterPro" id="IPR050555">
    <property type="entry name" value="Bact_Solute-Bind_Prot2"/>
</dbReference>
<dbReference type="GO" id="GO:0030246">
    <property type="term" value="F:carbohydrate binding"/>
    <property type="evidence" value="ECO:0007669"/>
    <property type="project" value="TreeGrafter"/>
</dbReference>
<keyword evidence="6" id="KW-0813">Transport</keyword>
<dbReference type="PROSITE" id="PS51257">
    <property type="entry name" value="PROKAR_LIPOPROTEIN"/>
    <property type="match status" value="1"/>
</dbReference>
<reference evidence="6 7" key="1">
    <citation type="submission" date="2016-10" db="EMBL/GenBank/DDBJ databases">
        <authorList>
            <person name="de Groot N.N."/>
        </authorList>
    </citation>
    <scope>NUCLEOTIDE SEQUENCE [LARGE SCALE GENOMIC DNA]</scope>
    <source>
        <strain evidence="6 7">CGMCC 1.10434</strain>
    </source>
</reference>
<dbReference type="PANTHER" id="PTHR30036:SF1">
    <property type="entry name" value="D-XYLOSE-BINDING PERIPLASMIC PROTEIN"/>
    <property type="match status" value="1"/>
</dbReference>
<comment type="subcellular location">
    <subcellularLocation>
        <location evidence="1">Cell envelope</location>
    </subcellularLocation>
</comment>
<evidence type="ECO:0000259" key="5">
    <source>
        <dbReference type="Pfam" id="PF13407"/>
    </source>
</evidence>
<dbReference type="GO" id="GO:0030288">
    <property type="term" value="C:outer membrane-bounded periplasmic space"/>
    <property type="evidence" value="ECO:0007669"/>
    <property type="project" value="TreeGrafter"/>
</dbReference>
<evidence type="ECO:0000256" key="4">
    <source>
        <dbReference type="SAM" id="SignalP"/>
    </source>
</evidence>
<evidence type="ECO:0000256" key="3">
    <source>
        <dbReference type="SAM" id="MobiDB-lite"/>
    </source>
</evidence>